<feature type="compositionally biased region" description="Low complexity" evidence="1">
    <location>
        <begin position="62"/>
        <end position="72"/>
    </location>
</feature>
<dbReference type="OrthoDB" id="5400650at2759"/>
<feature type="compositionally biased region" description="Low complexity" evidence="1">
    <location>
        <begin position="740"/>
        <end position="753"/>
    </location>
</feature>
<feature type="region of interest" description="Disordered" evidence="1">
    <location>
        <begin position="93"/>
        <end position="390"/>
    </location>
</feature>
<feature type="compositionally biased region" description="Low complexity" evidence="1">
    <location>
        <begin position="96"/>
        <end position="122"/>
    </location>
</feature>
<dbReference type="GO" id="GO:0005096">
    <property type="term" value="F:GTPase activator activity"/>
    <property type="evidence" value="ECO:0007669"/>
    <property type="project" value="InterPro"/>
</dbReference>
<feature type="compositionally biased region" description="Low complexity" evidence="1">
    <location>
        <begin position="15"/>
        <end position="29"/>
    </location>
</feature>
<dbReference type="Pfam" id="PF20162">
    <property type="entry name" value="Etd1"/>
    <property type="match status" value="1"/>
</dbReference>
<dbReference type="GO" id="GO:1902412">
    <property type="term" value="P:regulation of mitotic cytokinesis"/>
    <property type="evidence" value="ECO:0007669"/>
    <property type="project" value="InterPro"/>
</dbReference>
<feature type="compositionally biased region" description="Basic and acidic residues" evidence="1">
    <location>
        <begin position="291"/>
        <end position="304"/>
    </location>
</feature>
<evidence type="ECO:0000313" key="2">
    <source>
        <dbReference type="EMBL" id="KAG0301558.1"/>
    </source>
</evidence>
<dbReference type="InterPro" id="IPR045342">
    <property type="entry name" value="Etd1"/>
</dbReference>
<dbReference type="AlphaFoldDB" id="A0A9P6UI95"/>
<feature type="compositionally biased region" description="Low complexity" evidence="1">
    <location>
        <begin position="274"/>
        <end position="290"/>
    </location>
</feature>
<protein>
    <submittedName>
        <fullName evidence="2">Uncharacterized protein</fullName>
    </submittedName>
</protein>
<gene>
    <name evidence="2" type="ORF">BGZ97_002736</name>
</gene>
<feature type="compositionally biased region" description="Basic and acidic residues" evidence="1">
    <location>
        <begin position="780"/>
        <end position="802"/>
    </location>
</feature>
<feature type="compositionally biased region" description="Acidic residues" evidence="1">
    <location>
        <begin position="364"/>
        <end position="376"/>
    </location>
</feature>
<name>A0A9P6UI95_9FUNG</name>
<feature type="region of interest" description="Disordered" evidence="1">
    <location>
        <begin position="837"/>
        <end position="890"/>
    </location>
</feature>
<feature type="compositionally biased region" description="Polar residues" evidence="1">
    <location>
        <begin position="638"/>
        <end position="647"/>
    </location>
</feature>
<feature type="compositionally biased region" description="Low complexity" evidence="1">
    <location>
        <begin position="157"/>
        <end position="185"/>
    </location>
</feature>
<proteinExistence type="predicted"/>
<feature type="compositionally biased region" description="Basic and acidic residues" evidence="1">
    <location>
        <begin position="131"/>
        <end position="141"/>
    </location>
</feature>
<feature type="compositionally biased region" description="Polar residues" evidence="1">
    <location>
        <begin position="353"/>
        <end position="362"/>
    </location>
</feature>
<sequence>MSSRLSFSTVSLSLSTTNTTTSSTSYQTHGSEDDESFLSTGGSYHSSGKSSKKLLKKERQLQKQLQKQEQQRQLQQQQKLRCLCYLDTSLDHHQSQLDQLQQPQQPQQKQQHSSQQQQQQSKGSSWHPHKNSKEKEKEATGRLRRIWNESVVNFHWSKPPGSSSGSNSRSRQSPSPSPSPSSSSGYHHTTVTGTGELSQHGGNTQTGGVAMTHSLSGTDISDEGNHSLSDIEDDLLEEQFRHLRHGTTTKPPSSSNSSSSYSHHRVSFQGPYEASSAKASSAASGTTTSSRPKDDLKAIARHQAELSLQQHQEGSFEEHNNNGDDDDFRYSMNLDDDQVLASLPPPPPPVLSNFGSHISSINVDGDDDDDDEDWDIQSDSGAPSSSLMYSADVREPTCRSTLALPMSSNPAANKAYLKKPSNANLNTSSTLRSRQRCLSLPADTTGPSGFLKMSSSPPSENWDEDFDIGGEEGIHVPSKVVENQMSLQMDLYNIKDFASHIEDLKTLRASLRMASSSLKATNPKKHQDLSVLFQRDWEQAEVIIDLGEIAQTSPTTTSPPGLAGSSLGTSGKKASEPNLVGHSTGTGSGLTSKPSLGFKPRRPAHSTSAPANNNHMNALSTFQSQQQQEQDVRSDSQASNLTGTTLVSLGDTESDTCPSTRTSSRASSSASASASLKVDIEAAVEGLTVSRQASNSSPQGVPGRNNNGIRMKQSSTAYMKESCSSPAGLGLCTSPISPLRTSSTNNRSSTASSNEDEEDEYDDELEIKYENSPIGLLRFPEGEQPLHRGGERRGGFHDKEDSSATVKPLSPRSPKEGGGSAFQAEMEASFRRYQKYSHYSKRRTTGGLPNSRRPTDDDRYYDDDEDEDEEEDDGYESYGYDPSNGGSSSIGIFTPIPSDRHMQVLKDILMEGLGTEVARQYMFKQGEQDHVRFSVEVIPGLLGHLKGLQQRLGDQLMELQSLTVIV</sequence>
<comment type="caution">
    <text evidence="2">The sequence shown here is derived from an EMBL/GenBank/DDBJ whole genome shotgun (WGS) entry which is preliminary data.</text>
</comment>
<keyword evidence="3" id="KW-1185">Reference proteome</keyword>
<feature type="compositionally biased region" description="Polar residues" evidence="1">
    <location>
        <begin position="186"/>
        <end position="219"/>
    </location>
</feature>
<accession>A0A9P6UI95</accession>
<feature type="compositionally biased region" description="Acidic residues" evidence="1">
    <location>
        <begin position="859"/>
        <end position="875"/>
    </location>
</feature>
<feature type="compositionally biased region" description="Acidic residues" evidence="1">
    <location>
        <begin position="754"/>
        <end position="765"/>
    </location>
</feature>
<feature type="region of interest" description="Disordered" evidence="1">
    <location>
        <begin position="551"/>
        <end position="675"/>
    </location>
</feature>
<reference evidence="2" key="1">
    <citation type="journal article" date="2020" name="Fungal Divers.">
        <title>Resolving the Mortierellaceae phylogeny through synthesis of multi-gene phylogenetics and phylogenomics.</title>
        <authorList>
            <person name="Vandepol N."/>
            <person name="Liber J."/>
            <person name="Desiro A."/>
            <person name="Na H."/>
            <person name="Kennedy M."/>
            <person name="Barry K."/>
            <person name="Grigoriev I.V."/>
            <person name="Miller A.N."/>
            <person name="O'Donnell K."/>
            <person name="Stajich J.E."/>
            <person name="Bonito G."/>
        </authorList>
    </citation>
    <scope>NUCLEOTIDE SEQUENCE</scope>
    <source>
        <strain evidence="2">NVP60</strain>
    </source>
</reference>
<feature type="compositionally biased region" description="Low complexity" evidence="1">
    <location>
        <begin position="659"/>
        <end position="675"/>
    </location>
</feature>
<feature type="region of interest" description="Disordered" evidence="1">
    <location>
        <begin position="689"/>
        <end position="709"/>
    </location>
</feature>
<evidence type="ECO:0000256" key="1">
    <source>
        <dbReference type="SAM" id="MobiDB-lite"/>
    </source>
</evidence>
<feature type="compositionally biased region" description="Polar residues" evidence="1">
    <location>
        <begin position="605"/>
        <end position="622"/>
    </location>
</feature>
<feature type="region of interest" description="Disordered" evidence="1">
    <location>
        <begin position="734"/>
        <end position="822"/>
    </location>
</feature>
<feature type="compositionally biased region" description="Low complexity" evidence="1">
    <location>
        <begin position="579"/>
        <end position="597"/>
    </location>
</feature>
<feature type="region of interest" description="Disordered" evidence="1">
    <location>
        <begin position="15"/>
        <end position="72"/>
    </location>
</feature>
<feature type="compositionally biased region" description="Polar residues" evidence="1">
    <location>
        <begin position="37"/>
        <end position="49"/>
    </location>
</feature>
<dbReference type="Proteomes" id="UP000823405">
    <property type="component" value="Unassembled WGS sequence"/>
</dbReference>
<organism evidence="2 3">
    <name type="scientific">Linnemannia gamsii</name>
    <dbReference type="NCBI Taxonomy" id="64522"/>
    <lineage>
        <taxon>Eukaryota</taxon>
        <taxon>Fungi</taxon>
        <taxon>Fungi incertae sedis</taxon>
        <taxon>Mucoromycota</taxon>
        <taxon>Mortierellomycotina</taxon>
        <taxon>Mortierellomycetes</taxon>
        <taxon>Mortierellales</taxon>
        <taxon>Mortierellaceae</taxon>
        <taxon>Linnemannia</taxon>
    </lineage>
</organism>
<dbReference type="EMBL" id="JAAAIN010001614">
    <property type="protein sequence ID" value="KAG0301558.1"/>
    <property type="molecule type" value="Genomic_DNA"/>
</dbReference>
<evidence type="ECO:0000313" key="3">
    <source>
        <dbReference type="Proteomes" id="UP000823405"/>
    </source>
</evidence>